<reference evidence="2 3" key="1">
    <citation type="journal article" date="2021" name="Commun. Biol.">
        <title>The genome of Shorea leprosula (Dipterocarpaceae) highlights the ecological relevance of drought in aseasonal tropical rainforests.</title>
        <authorList>
            <person name="Ng K.K.S."/>
            <person name="Kobayashi M.J."/>
            <person name="Fawcett J.A."/>
            <person name="Hatakeyama M."/>
            <person name="Paape T."/>
            <person name="Ng C.H."/>
            <person name="Ang C.C."/>
            <person name="Tnah L.H."/>
            <person name="Lee C.T."/>
            <person name="Nishiyama T."/>
            <person name="Sese J."/>
            <person name="O'Brien M.J."/>
            <person name="Copetti D."/>
            <person name="Mohd Noor M.I."/>
            <person name="Ong R.C."/>
            <person name="Putra M."/>
            <person name="Sireger I.Z."/>
            <person name="Indrioko S."/>
            <person name="Kosugi Y."/>
            <person name="Izuno A."/>
            <person name="Isagi Y."/>
            <person name="Lee S.L."/>
            <person name="Shimizu K.K."/>
        </authorList>
    </citation>
    <scope>NUCLEOTIDE SEQUENCE [LARGE SCALE GENOMIC DNA]</scope>
    <source>
        <strain evidence="2">214</strain>
    </source>
</reference>
<dbReference type="AlphaFoldDB" id="A0AAV5KMR2"/>
<sequence length="201" mass="20730">MELGCWRVEEERVVARSGPSAAVGVAGVWTTCEEWSSSLNDPSRGGPARCSKQRGPAQCRAASRGVRHNAEQQAEGVRHNAEQQAEGVRHSAVQQAEGVRHSAEQQAEGVRHSAVQQAKEVRHSAASRGGPAQCSAASRGSPTQCRAASRGGLAQCSAASKGGPAQCSAASREESGTGADLQVAANSFDSSSRSRSVAAPT</sequence>
<name>A0AAV5KMR2_9ROSI</name>
<evidence type="ECO:0000313" key="3">
    <source>
        <dbReference type="Proteomes" id="UP001054252"/>
    </source>
</evidence>
<proteinExistence type="predicted"/>
<evidence type="ECO:0000313" key="2">
    <source>
        <dbReference type="EMBL" id="GKV25932.1"/>
    </source>
</evidence>
<dbReference type="Proteomes" id="UP001054252">
    <property type="component" value="Unassembled WGS sequence"/>
</dbReference>
<comment type="caution">
    <text evidence="2">The sequence shown here is derived from an EMBL/GenBank/DDBJ whole genome shotgun (WGS) entry which is preliminary data.</text>
</comment>
<accession>A0AAV5KMR2</accession>
<evidence type="ECO:0000256" key="1">
    <source>
        <dbReference type="SAM" id="MobiDB-lite"/>
    </source>
</evidence>
<dbReference type="EMBL" id="BPVZ01000070">
    <property type="protein sequence ID" value="GKV25932.1"/>
    <property type="molecule type" value="Genomic_DNA"/>
</dbReference>
<feature type="compositionally biased region" description="Low complexity" evidence="1">
    <location>
        <begin position="190"/>
        <end position="201"/>
    </location>
</feature>
<feature type="compositionally biased region" description="Polar residues" evidence="1">
    <location>
        <begin position="135"/>
        <end position="146"/>
    </location>
</feature>
<protein>
    <submittedName>
        <fullName evidence="2">Uncharacterized protein</fullName>
    </submittedName>
</protein>
<gene>
    <name evidence="2" type="ORF">SLEP1_g35304</name>
</gene>
<feature type="region of interest" description="Disordered" evidence="1">
    <location>
        <begin position="36"/>
        <end position="201"/>
    </location>
</feature>
<keyword evidence="3" id="KW-1185">Reference proteome</keyword>
<organism evidence="2 3">
    <name type="scientific">Rubroshorea leprosula</name>
    <dbReference type="NCBI Taxonomy" id="152421"/>
    <lineage>
        <taxon>Eukaryota</taxon>
        <taxon>Viridiplantae</taxon>
        <taxon>Streptophyta</taxon>
        <taxon>Embryophyta</taxon>
        <taxon>Tracheophyta</taxon>
        <taxon>Spermatophyta</taxon>
        <taxon>Magnoliopsida</taxon>
        <taxon>eudicotyledons</taxon>
        <taxon>Gunneridae</taxon>
        <taxon>Pentapetalae</taxon>
        <taxon>rosids</taxon>
        <taxon>malvids</taxon>
        <taxon>Malvales</taxon>
        <taxon>Dipterocarpaceae</taxon>
        <taxon>Rubroshorea</taxon>
    </lineage>
</organism>
<dbReference type="Gene3D" id="1.20.120.20">
    <property type="entry name" value="Apolipoprotein"/>
    <property type="match status" value="1"/>
</dbReference>